<evidence type="ECO:0000313" key="2">
    <source>
        <dbReference type="EMBL" id="APB33284.1"/>
    </source>
</evidence>
<dbReference type="PANTHER" id="PTHR43640:SF1">
    <property type="entry name" value="THIOREDOXIN-DEPENDENT PEROXIREDOXIN"/>
    <property type="match status" value="1"/>
</dbReference>
<dbReference type="CDD" id="cd02969">
    <property type="entry name" value="PRX_like1"/>
    <property type="match status" value="1"/>
</dbReference>
<dbReference type="PROSITE" id="PS51352">
    <property type="entry name" value="THIOREDOXIN_2"/>
    <property type="match status" value="1"/>
</dbReference>
<dbReference type="Pfam" id="PF00578">
    <property type="entry name" value="AhpC-TSA"/>
    <property type="match status" value="1"/>
</dbReference>
<dbReference type="InterPro" id="IPR036249">
    <property type="entry name" value="Thioredoxin-like_sf"/>
</dbReference>
<dbReference type="OrthoDB" id="9809746at2"/>
<proteinExistence type="predicted"/>
<dbReference type="GO" id="GO:0016491">
    <property type="term" value="F:oxidoreductase activity"/>
    <property type="evidence" value="ECO:0007669"/>
    <property type="project" value="InterPro"/>
</dbReference>
<organism evidence="2 3">
    <name type="scientific">Gloeomargarita lithophora Alchichica-D10</name>
    <dbReference type="NCBI Taxonomy" id="1188229"/>
    <lineage>
        <taxon>Bacteria</taxon>
        <taxon>Bacillati</taxon>
        <taxon>Cyanobacteriota</taxon>
        <taxon>Cyanophyceae</taxon>
        <taxon>Gloeomargaritales</taxon>
        <taxon>Gloeomargaritaceae</taxon>
        <taxon>Gloeomargarita</taxon>
    </lineage>
</organism>
<gene>
    <name evidence="2" type="ORF">GlitD10_0966</name>
</gene>
<dbReference type="PANTHER" id="PTHR43640">
    <property type="entry name" value="OS07G0260300 PROTEIN"/>
    <property type="match status" value="1"/>
</dbReference>
<dbReference type="STRING" id="1188229.GlitD10_0966"/>
<dbReference type="InterPro" id="IPR013766">
    <property type="entry name" value="Thioredoxin_domain"/>
</dbReference>
<dbReference type="RefSeq" id="WP_071453891.1">
    <property type="nucleotide sequence ID" value="NZ_CP017675.1"/>
</dbReference>
<dbReference type="GO" id="GO:0016853">
    <property type="term" value="F:isomerase activity"/>
    <property type="evidence" value="ECO:0007669"/>
    <property type="project" value="UniProtKB-KW"/>
</dbReference>
<dbReference type="Gene3D" id="3.40.30.10">
    <property type="entry name" value="Glutaredoxin"/>
    <property type="match status" value="1"/>
</dbReference>
<dbReference type="Proteomes" id="UP000180235">
    <property type="component" value="Chromosome"/>
</dbReference>
<feature type="domain" description="Thioredoxin" evidence="1">
    <location>
        <begin position="9"/>
        <end position="167"/>
    </location>
</feature>
<dbReference type="InterPro" id="IPR047262">
    <property type="entry name" value="PRX-like1"/>
</dbReference>
<dbReference type="AlphaFoldDB" id="A0A1J0ABH4"/>
<evidence type="ECO:0000313" key="3">
    <source>
        <dbReference type="Proteomes" id="UP000180235"/>
    </source>
</evidence>
<dbReference type="SUPFAM" id="SSF52833">
    <property type="entry name" value="Thioredoxin-like"/>
    <property type="match status" value="1"/>
</dbReference>
<dbReference type="GO" id="GO:0016209">
    <property type="term" value="F:antioxidant activity"/>
    <property type="evidence" value="ECO:0007669"/>
    <property type="project" value="InterPro"/>
</dbReference>
<name>A0A1J0ABH4_9CYAN</name>
<dbReference type="KEGG" id="glt:GlitD10_0966"/>
<keyword evidence="3" id="KW-1185">Reference proteome</keyword>
<keyword evidence="2" id="KW-0413">Isomerase</keyword>
<accession>A0A1J0ABH4</accession>
<dbReference type="InterPro" id="IPR000866">
    <property type="entry name" value="AhpC/TSA"/>
</dbReference>
<protein>
    <submittedName>
        <fullName evidence="2">Thiol-disulfide isomerase and thioredoxins</fullName>
    </submittedName>
</protein>
<sequence>MARTPSVMVDLGTPAPEFHLPDVVTGNTISLDTFTGKTGLLVMFICRHCPYVKHIQDQLAQLGRDYQNQDLGIVAISSNDAEKYPDDAPESLKEMAETLGFTFPFCYDATQSVAKAYQAACTPDFYLFDRQQKLVYRGQLDDSRPKSDPPIPVTGKDLRAALDALLSGQAIPTEQRASIGCNIKWQPGNEPDYYKTA</sequence>
<reference evidence="2 3" key="1">
    <citation type="submission" date="2016-10" db="EMBL/GenBank/DDBJ databases">
        <title>Description of Gloeomargarita lithophora gen. nov., sp. nov., a thylakoid-bearing basal-branching cyanobacterium with intracellular carbonates, and proposal for Gloeomargaritales ord. nov.</title>
        <authorList>
            <person name="Moreira D."/>
            <person name="Tavera R."/>
            <person name="Benzerara K."/>
            <person name="Skouri-Panet F."/>
            <person name="Couradeau E."/>
            <person name="Gerard E."/>
            <person name="Loussert C."/>
            <person name="Novelo E."/>
            <person name="Zivanovic Y."/>
            <person name="Lopez-Garcia P."/>
        </authorList>
    </citation>
    <scope>NUCLEOTIDE SEQUENCE [LARGE SCALE GENOMIC DNA]</scope>
    <source>
        <strain evidence="2 3">D10</strain>
    </source>
</reference>
<dbReference type="EMBL" id="CP017675">
    <property type="protein sequence ID" value="APB33284.1"/>
    <property type="molecule type" value="Genomic_DNA"/>
</dbReference>
<evidence type="ECO:0000259" key="1">
    <source>
        <dbReference type="PROSITE" id="PS51352"/>
    </source>
</evidence>